<proteinExistence type="predicted"/>
<evidence type="ECO:0000313" key="1">
    <source>
        <dbReference type="EMBL" id="KAI8550895.1"/>
    </source>
</evidence>
<reference evidence="1" key="1">
    <citation type="submission" date="2022-02" db="EMBL/GenBank/DDBJ databases">
        <title>Plant Genome Project.</title>
        <authorList>
            <person name="Zhang R.-G."/>
        </authorList>
    </citation>
    <scope>NUCLEOTIDE SEQUENCE</scope>
    <source>
        <strain evidence="1">AT1</strain>
    </source>
</reference>
<gene>
    <name evidence="1" type="ORF">RHMOL_Rhmol06G0143100</name>
</gene>
<evidence type="ECO:0000313" key="2">
    <source>
        <dbReference type="Proteomes" id="UP001062846"/>
    </source>
</evidence>
<accession>A0ACC0NC90</accession>
<keyword evidence="2" id="KW-1185">Reference proteome</keyword>
<name>A0ACC0NC90_RHOML</name>
<dbReference type="Proteomes" id="UP001062846">
    <property type="component" value="Chromosome 6"/>
</dbReference>
<dbReference type="EMBL" id="CM046393">
    <property type="protein sequence ID" value="KAI8550895.1"/>
    <property type="molecule type" value="Genomic_DNA"/>
</dbReference>
<sequence length="614" mass="67125">MFANHLLKLTSSNINMPKIASPNLLLLCLFSLLAHGFLQLSCCYGSSSTTTTTTTREVVKKEDENHKIKGMFVFGSSLVDNGNNNFLQVSMAKADYSPYGIDFPLGPSGRFTNGKNVIDLLGDKLKLGYYIPPFTNPSTKGTKVVHGVNYASGGSGILDDTGSLAGQVISLSQQMRNFEEVTLPDLNAQQGCSSRESLPNYLFVVGTGGNDYSFNYFLRKSSSSNYTTSLEAFTSNLITKLSGQLKMMKILSNYKLRDQRRVVMASMAIHNLIRCNSPDDEAFAKAAEKDRGYVHEDMSDIHRQFVELENVEGRKFVLMSLNPIGCTPMAKAVHLREKNNKGCDQKLNKAAHLFNTHLKSLVDVIKPQMPASNLVYVNSYKGFSAWGGRRLPPSLLPPGSLSPFLFCWFRLPLLRSTAGLSHLVSPVLPNGVVGRRAWGGLDRAASSRFTPERIRLGPTAVGLAYGTMGGHSSGLRPSADRVIPEGWCAAALRGLVAGFLRPFVRVEVTASWRGSQWWWSVGLHGASGVDGSRFLYGDLGLPGFSDASNPCCEVATIGVLCKRGGSTCAKRTHHVFFDGLHPTEAVNELIARNAYASNLENEVYPVNIKELVRM</sequence>
<organism evidence="1 2">
    <name type="scientific">Rhododendron molle</name>
    <name type="common">Chinese azalea</name>
    <name type="synonym">Azalea mollis</name>
    <dbReference type="NCBI Taxonomy" id="49168"/>
    <lineage>
        <taxon>Eukaryota</taxon>
        <taxon>Viridiplantae</taxon>
        <taxon>Streptophyta</taxon>
        <taxon>Embryophyta</taxon>
        <taxon>Tracheophyta</taxon>
        <taxon>Spermatophyta</taxon>
        <taxon>Magnoliopsida</taxon>
        <taxon>eudicotyledons</taxon>
        <taxon>Gunneridae</taxon>
        <taxon>Pentapetalae</taxon>
        <taxon>asterids</taxon>
        <taxon>Ericales</taxon>
        <taxon>Ericaceae</taxon>
        <taxon>Ericoideae</taxon>
        <taxon>Rhodoreae</taxon>
        <taxon>Rhododendron</taxon>
    </lineage>
</organism>
<protein>
    <submittedName>
        <fullName evidence="1">Uncharacterized protein</fullName>
    </submittedName>
</protein>
<comment type="caution">
    <text evidence="1">The sequence shown here is derived from an EMBL/GenBank/DDBJ whole genome shotgun (WGS) entry which is preliminary data.</text>
</comment>